<dbReference type="Proteomes" id="UP000289260">
    <property type="component" value="Chromosome"/>
</dbReference>
<dbReference type="Gene3D" id="3.20.20.140">
    <property type="entry name" value="Metal-dependent hydrolases"/>
    <property type="match status" value="1"/>
</dbReference>
<dbReference type="GO" id="GO:0016810">
    <property type="term" value="F:hydrolase activity, acting on carbon-nitrogen (but not peptide) bonds"/>
    <property type="evidence" value="ECO:0007669"/>
    <property type="project" value="InterPro"/>
</dbReference>
<dbReference type="AlphaFoldDB" id="A0A4P6KIN9"/>
<dbReference type="PANTHER" id="PTHR22642:SF2">
    <property type="entry name" value="PROTEIN LONG AFTER FAR-RED 3"/>
    <property type="match status" value="1"/>
</dbReference>
<keyword evidence="4" id="KW-1185">Reference proteome</keyword>
<protein>
    <recommendedName>
        <fullName evidence="2">Amidohydrolase 3 domain-containing protein</fullName>
    </recommendedName>
</protein>
<evidence type="ECO:0000313" key="3">
    <source>
        <dbReference type="EMBL" id="QBE50386.1"/>
    </source>
</evidence>
<sequence>MRSDALVRDGAPASTPASAPPSTADLVLRGGAVLVMDPAGSRAEAVAVARGRIVAVGTDAELASWVGDETRVVELDGRAVLPGINDSHVHGAWLGARWPHTFFDAPDPDAAAAVSGVLAGTRAQRRAAILRTGRLLAEYGITSYTEPGIGPGEDDGETGCFHSEIIDVYRELAAEGALLQRVTLLALYGVLDGPSDVETVLRGVAERAAAAAEADPAWFNVPGVKLFGDLIPLSRQAWTARAYDDGSHGDLLVRGDTIEQKAERLAEMIRAAHLAGLQIGLHATGDRTVELALDAIAEAAAVPGAPAARDAGHVIIHGDLATGAQVRRMAELGVWLNAQSGIAAATGGWLGRMLGESAAAEAWAYGAALDAGVLVLSSDSPVLGFDWRRGIADAEARIVAMGGSASVAAARDRLHRLLRAYTAVPAEQDRAGSWKGTVEAGKVADLVVLGRDPFDVGAAGLPEVPIELTVLDGRVVFEGEGFRSAG</sequence>
<dbReference type="EMBL" id="CP035806">
    <property type="protein sequence ID" value="QBE50386.1"/>
    <property type="molecule type" value="Genomic_DNA"/>
</dbReference>
<accession>A0A4P6KIN9</accession>
<reference evidence="3 4" key="1">
    <citation type="submission" date="2019-02" db="EMBL/GenBank/DDBJ databases">
        <authorList>
            <person name="Sun L."/>
            <person name="Pan D."/>
            <person name="Wu X."/>
        </authorList>
    </citation>
    <scope>NUCLEOTIDE SEQUENCE [LARGE SCALE GENOMIC DNA]</scope>
    <source>
        <strain evidence="3 4">JW-1</strain>
    </source>
</reference>
<dbReference type="OrthoDB" id="3173428at2"/>
<feature type="compositionally biased region" description="Low complexity" evidence="1">
    <location>
        <begin position="11"/>
        <end position="22"/>
    </location>
</feature>
<dbReference type="InterPro" id="IPR032466">
    <property type="entry name" value="Metal_Hydrolase"/>
</dbReference>
<dbReference type="Gene3D" id="2.30.40.10">
    <property type="entry name" value="Urease, subunit C, domain 1"/>
    <property type="match status" value="1"/>
</dbReference>
<dbReference type="InterPro" id="IPR013108">
    <property type="entry name" value="Amidohydro_3"/>
</dbReference>
<evidence type="ECO:0000256" key="1">
    <source>
        <dbReference type="SAM" id="MobiDB-lite"/>
    </source>
</evidence>
<gene>
    <name evidence="3" type="ORF">EVS81_13640</name>
</gene>
<dbReference type="InterPro" id="IPR011059">
    <property type="entry name" value="Metal-dep_hydrolase_composite"/>
</dbReference>
<feature type="region of interest" description="Disordered" evidence="1">
    <location>
        <begin position="1"/>
        <end position="22"/>
    </location>
</feature>
<name>A0A4P6KIN9_9MICO</name>
<evidence type="ECO:0000259" key="2">
    <source>
        <dbReference type="Pfam" id="PF07969"/>
    </source>
</evidence>
<feature type="domain" description="Amidohydrolase 3" evidence="2">
    <location>
        <begin position="118"/>
        <end position="477"/>
    </location>
</feature>
<dbReference type="Pfam" id="PF07969">
    <property type="entry name" value="Amidohydro_3"/>
    <property type="match status" value="1"/>
</dbReference>
<dbReference type="SUPFAM" id="SSF51556">
    <property type="entry name" value="Metallo-dependent hydrolases"/>
    <property type="match status" value="1"/>
</dbReference>
<dbReference type="PANTHER" id="PTHR22642">
    <property type="entry name" value="IMIDAZOLONEPROPIONASE"/>
    <property type="match status" value="1"/>
</dbReference>
<proteinExistence type="predicted"/>
<dbReference type="SUPFAM" id="SSF51338">
    <property type="entry name" value="Composite domain of metallo-dependent hydrolases"/>
    <property type="match status" value="1"/>
</dbReference>
<dbReference type="KEGG" id="ltr:EVS81_13640"/>
<organism evidence="3 4">
    <name type="scientific">Leucobacter triazinivorans</name>
    <dbReference type="NCBI Taxonomy" id="1784719"/>
    <lineage>
        <taxon>Bacteria</taxon>
        <taxon>Bacillati</taxon>
        <taxon>Actinomycetota</taxon>
        <taxon>Actinomycetes</taxon>
        <taxon>Micrococcales</taxon>
        <taxon>Microbacteriaceae</taxon>
        <taxon>Leucobacter</taxon>
    </lineage>
</organism>
<evidence type="ECO:0000313" key="4">
    <source>
        <dbReference type="Proteomes" id="UP000289260"/>
    </source>
</evidence>